<proteinExistence type="predicted"/>
<dbReference type="Gene3D" id="2.60.40.10">
    <property type="entry name" value="Immunoglobulins"/>
    <property type="match status" value="3"/>
</dbReference>
<accession>A0ABR8NCP0</accession>
<dbReference type="EMBL" id="JACXYZ010000002">
    <property type="protein sequence ID" value="MBD3925913.1"/>
    <property type="molecule type" value="Genomic_DNA"/>
</dbReference>
<feature type="region of interest" description="Disordered" evidence="1">
    <location>
        <begin position="55"/>
        <end position="77"/>
    </location>
</feature>
<name>A0ABR8NCP0_9ACTN</name>
<organism evidence="3 4">
    <name type="scientific">Nocardioides cavernae</name>
    <dbReference type="NCBI Taxonomy" id="1921566"/>
    <lineage>
        <taxon>Bacteria</taxon>
        <taxon>Bacillati</taxon>
        <taxon>Actinomycetota</taxon>
        <taxon>Actinomycetes</taxon>
        <taxon>Propionibacteriales</taxon>
        <taxon>Nocardioidaceae</taxon>
        <taxon>Nocardioides</taxon>
    </lineage>
</organism>
<dbReference type="InterPro" id="IPR032109">
    <property type="entry name" value="Big_3_5"/>
</dbReference>
<dbReference type="Pfam" id="PF16640">
    <property type="entry name" value="Big_3_5"/>
    <property type="match status" value="1"/>
</dbReference>
<evidence type="ECO:0000259" key="2">
    <source>
        <dbReference type="Pfam" id="PF16640"/>
    </source>
</evidence>
<dbReference type="InterPro" id="IPR013783">
    <property type="entry name" value="Ig-like_fold"/>
</dbReference>
<evidence type="ECO:0000313" key="4">
    <source>
        <dbReference type="Proteomes" id="UP000618818"/>
    </source>
</evidence>
<sequence length="306" mass="31547">MQGGTDEVTDTVEVVVTGDDPVDPTDPVASTVTATATPSEVTVGDTTKVSVDVKAEGTTPTGEVTLTGGGKSYGPTSLEGGTATFTVGPFTEPGTVTFTAAYAGSDEVAAGEGKATVTVKAKPAPGDTSAPETTITDGPKGQGRGPAATFTFTSSEPGSTFECSLDGGAWAACSSPATFTKLGQGEHELRVRATDKAGNTDASPAALTWTVDRGKPTVKVLTGPQATKDRTPTVRARLSDRYDDLRARDVKVRFGDRAAAKVRVNRKGVMVATAKPLAPGRHRVVLTVRDEAGNKSTVRFWITVSR</sequence>
<dbReference type="Proteomes" id="UP000618818">
    <property type="component" value="Unassembled WGS sequence"/>
</dbReference>
<feature type="domain" description="Bacterial Ig-like" evidence="2">
    <location>
        <begin position="35"/>
        <end position="119"/>
    </location>
</feature>
<reference evidence="3 4" key="1">
    <citation type="submission" date="2020-09" db="EMBL/GenBank/DDBJ databases">
        <title>novel species in genus Nocardioides.</title>
        <authorList>
            <person name="Zhang G."/>
        </authorList>
    </citation>
    <scope>NUCLEOTIDE SEQUENCE [LARGE SCALE GENOMIC DNA]</scope>
    <source>
        <strain evidence="3 4">KCTC 39551</strain>
    </source>
</reference>
<gene>
    <name evidence="3" type="ORF">IEZ26_14905</name>
</gene>
<evidence type="ECO:0000256" key="1">
    <source>
        <dbReference type="SAM" id="MobiDB-lite"/>
    </source>
</evidence>
<comment type="caution">
    <text evidence="3">The sequence shown here is derived from an EMBL/GenBank/DDBJ whole genome shotgun (WGS) entry which is preliminary data.</text>
</comment>
<feature type="region of interest" description="Disordered" evidence="1">
    <location>
        <begin position="1"/>
        <end position="30"/>
    </location>
</feature>
<evidence type="ECO:0000313" key="3">
    <source>
        <dbReference type="EMBL" id="MBD3925913.1"/>
    </source>
</evidence>
<feature type="region of interest" description="Disordered" evidence="1">
    <location>
        <begin position="120"/>
        <end position="145"/>
    </location>
</feature>
<protein>
    <submittedName>
        <fullName evidence="3">Ig-like domain repeat protein</fullName>
    </submittedName>
</protein>
<keyword evidence="4" id="KW-1185">Reference proteome</keyword>